<dbReference type="PANTHER" id="PTHR11712:SF336">
    <property type="entry name" value="3-OXOACYL-[ACYL-CARRIER-PROTEIN] SYNTHASE, MITOCHONDRIAL"/>
    <property type="match status" value="1"/>
</dbReference>
<dbReference type="OrthoDB" id="9808669at2"/>
<reference evidence="15 16" key="1">
    <citation type="submission" date="2007-08" db="EMBL/GenBank/DDBJ databases">
        <title>Complete sequence of Roseiflexus castenholzii DSM 13941.</title>
        <authorList>
            <consortium name="US DOE Joint Genome Institute"/>
            <person name="Copeland A."/>
            <person name="Lucas S."/>
            <person name="Lapidus A."/>
            <person name="Barry K."/>
            <person name="Glavina del Rio T."/>
            <person name="Dalin E."/>
            <person name="Tice H."/>
            <person name="Pitluck S."/>
            <person name="Thompson L.S."/>
            <person name="Brettin T."/>
            <person name="Bruce D."/>
            <person name="Detter J.C."/>
            <person name="Han C."/>
            <person name="Tapia R."/>
            <person name="Schmutz J."/>
            <person name="Larimer F."/>
            <person name="Land M."/>
            <person name="Hauser L."/>
            <person name="Kyrpides N."/>
            <person name="Mikhailova N."/>
            <person name="Bryant D.A."/>
            <person name="Hanada S."/>
            <person name="Tsukatani Y."/>
            <person name="Richardson P."/>
        </authorList>
    </citation>
    <scope>NUCLEOTIDE SEQUENCE [LARGE SCALE GENOMIC DNA]</scope>
    <source>
        <strain evidence="16">DSM 13941 / HLO8</strain>
    </source>
</reference>
<dbReference type="GO" id="GO:0030497">
    <property type="term" value="P:fatty acid elongation"/>
    <property type="evidence" value="ECO:0007669"/>
    <property type="project" value="UniProtKB-ARBA"/>
</dbReference>
<dbReference type="Pfam" id="PF00109">
    <property type="entry name" value="ketoacyl-synt"/>
    <property type="match status" value="1"/>
</dbReference>
<dbReference type="InterPro" id="IPR014031">
    <property type="entry name" value="Ketoacyl_synth_C"/>
</dbReference>
<evidence type="ECO:0000256" key="12">
    <source>
        <dbReference type="NCBIfam" id="TIGR03150"/>
    </source>
</evidence>
<feature type="domain" description="Ketosynthase family 3 (KS3)" evidence="14">
    <location>
        <begin position="63"/>
        <end position="471"/>
    </location>
</feature>
<proteinExistence type="inferred from homology"/>
<comment type="pathway">
    <text evidence="1">Lipid metabolism; fatty acid biosynthesis.</text>
</comment>
<dbReference type="PROSITE" id="PS00606">
    <property type="entry name" value="KS3_1"/>
    <property type="match status" value="1"/>
</dbReference>
<dbReference type="AlphaFoldDB" id="A7NRV8"/>
<protein>
    <recommendedName>
        <fullName evidence="12">Beta-ketoacyl-ACP synthase II</fullName>
        <ecNumber evidence="12">2.3.1.179</ecNumber>
    </recommendedName>
</protein>
<dbReference type="eggNOG" id="COG0304">
    <property type="taxonomic scope" value="Bacteria"/>
</dbReference>
<keyword evidence="3" id="KW-0444">Lipid biosynthesis</keyword>
<evidence type="ECO:0000259" key="14">
    <source>
        <dbReference type="PROSITE" id="PS52004"/>
    </source>
</evidence>
<dbReference type="SUPFAM" id="SSF53901">
    <property type="entry name" value="Thiolase-like"/>
    <property type="match status" value="2"/>
</dbReference>
<dbReference type="Proteomes" id="UP000000263">
    <property type="component" value="Chromosome"/>
</dbReference>
<evidence type="ECO:0000256" key="6">
    <source>
        <dbReference type="ARBA" id="ARBA00023098"/>
    </source>
</evidence>
<evidence type="ECO:0000256" key="13">
    <source>
        <dbReference type="RuleBase" id="RU003694"/>
    </source>
</evidence>
<evidence type="ECO:0000256" key="1">
    <source>
        <dbReference type="ARBA" id="ARBA00005194"/>
    </source>
</evidence>
<dbReference type="InterPro" id="IPR016039">
    <property type="entry name" value="Thiolase-like"/>
</dbReference>
<dbReference type="Pfam" id="PF02801">
    <property type="entry name" value="Ketoacyl-synt_C"/>
    <property type="match status" value="1"/>
</dbReference>
<dbReference type="EC" id="2.3.1.179" evidence="12"/>
<dbReference type="PROSITE" id="PS52004">
    <property type="entry name" value="KS3_2"/>
    <property type="match status" value="1"/>
</dbReference>
<evidence type="ECO:0000256" key="11">
    <source>
        <dbReference type="ARBA" id="ARBA00047659"/>
    </source>
</evidence>
<comment type="catalytic activity">
    <reaction evidence="11">
        <text>a fatty acyl-[ACP] + malonyl-[ACP] + H(+) = a 3-oxoacyl-[ACP] + holo-[ACP] + CO2</text>
        <dbReference type="Rhea" id="RHEA:22836"/>
        <dbReference type="Rhea" id="RHEA-COMP:9623"/>
        <dbReference type="Rhea" id="RHEA-COMP:9685"/>
        <dbReference type="Rhea" id="RHEA-COMP:9916"/>
        <dbReference type="Rhea" id="RHEA-COMP:14125"/>
        <dbReference type="ChEBI" id="CHEBI:15378"/>
        <dbReference type="ChEBI" id="CHEBI:16526"/>
        <dbReference type="ChEBI" id="CHEBI:64479"/>
        <dbReference type="ChEBI" id="CHEBI:78449"/>
        <dbReference type="ChEBI" id="CHEBI:78776"/>
        <dbReference type="ChEBI" id="CHEBI:138651"/>
    </reaction>
</comment>
<evidence type="ECO:0000256" key="10">
    <source>
        <dbReference type="ARBA" id="ARBA00047318"/>
    </source>
</evidence>
<dbReference type="STRING" id="383372.Rcas_4277"/>
<dbReference type="HOGENOM" id="CLU_000022_69_2_0"/>
<dbReference type="NCBIfam" id="NF005589">
    <property type="entry name" value="PRK07314.1"/>
    <property type="match status" value="1"/>
</dbReference>
<keyword evidence="16" id="KW-1185">Reference proteome</keyword>
<comment type="function">
    <text evidence="9">Involved in the type II fatty acid elongation cycle. Catalyzes the elongation of a wide range of acyl-ACP by the addition of two carbons from malonyl-ACP to an acyl acceptor. Can efficiently catalyze the conversion of palmitoleoyl-ACP (cis-hexadec-9-enoyl-ACP) to cis-vaccenoyl-ACP (cis-octadec-11-enoyl-ACP), an essential step in the thermal regulation of fatty acid composition.</text>
</comment>
<dbReference type="CDD" id="cd00834">
    <property type="entry name" value="KAS_I_II"/>
    <property type="match status" value="1"/>
</dbReference>
<evidence type="ECO:0000313" key="15">
    <source>
        <dbReference type="EMBL" id="ABU60304.1"/>
    </source>
</evidence>
<organism evidence="15 16">
    <name type="scientific">Roseiflexus castenholzii (strain DSM 13941 / HLO8)</name>
    <dbReference type="NCBI Taxonomy" id="383372"/>
    <lineage>
        <taxon>Bacteria</taxon>
        <taxon>Bacillati</taxon>
        <taxon>Chloroflexota</taxon>
        <taxon>Chloroflexia</taxon>
        <taxon>Chloroflexales</taxon>
        <taxon>Roseiflexineae</taxon>
        <taxon>Roseiflexaceae</taxon>
        <taxon>Roseiflexus</taxon>
    </lineage>
</organism>
<dbReference type="FunFam" id="3.40.47.10:FF:000029">
    <property type="entry name" value="3-oxoacyl-[acyl-carrier-protein] synthase 1"/>
    <property type="match status" value="1"/>
</dbReference>
<evidence type="ECO:0000256" key="3">
    <source>
        <dbReference type="ARBA" id="ARBA00022516"/>
    </source>
</evidence>
<gene>
    <name evidence="15" type="ordered locus">Rcas_4277</name>
</gene>
<dbReference type="Gene3D" id="3.40.47.10">
    <property type="match status" value="2"/>
</dbReference>
<dbReference type="SMART" id="SM00825">
    <property type="entry name" value="PKS_KS"/>
    <property type="match status" value="1"/>
</dbReference>
<dbReference type="NCBIfam" id="TIGR03150">
    <property type="entry name" value="fabF"/>
    <property type="match status" value="1"/>
</dbReference>
<dbReference type="UniPathway" id="UPA00094"/>
<keyword evidence="6" id="KW-0443">Lipid metabolism</keyword>
<accession>A7NRV8</accession>
<comment type="catalytic activity">
    <reaction evidence="10">
        <text>(9Z)-hexadecenoyl-[ACP] + malonyl-[ACP] + H(+) = 3-oxo-(11Z)-octadecenoyl-[ACP] + holo-[ACP] + CO2</text>
        <dbReference type="Rhea" id="RHEA:55040"/>
        <dbReference type="Rhea" id="RHEA-COMP:9623"/>
        <dbReference type="Rhea" id="RHEA-COMP:9685"/>
        <dbReference type="Rhea" id="RHEA-COMP:10800"/>
        <dbReference type="Rhea" id="RHEA-COMP:14074"/>
        <dbReference type="ChEBI" id="CHEBI:15378"/>
        <dbReference type="ChEBI" id="CHEBI:16526"/>
        <dbReference type="ChEBI" id="CHEBI:64479"/>
        <dbReference type="ChEBI" id="CHEBI:78449"/>
        <dbReference type="ChEBI" id="CHEBI:83989"/>
        <dbReference type="ChEBI" id="CHEBI:138538"/>
        <dbReference type="EC" id="2.3.1.179"/>
    </reaction>
</comment>
<keyword evidence="7" id="KW-0275">Fatty acid biosynthesis</keyword>
<keyword evidence="5" id="KW-0276">Fatty acid metabolism</keyword>
<dbReference type="EMBL" id="CP000804">
    <property type="protein sequence ID" value="ABU60304.1"/>
    <property type="molecule type" value="Genomic_DNA"/>
</dbReference>
<evidence type="ECO:0000256" key="9">
    <source>
        <dbReference type="ARBA" id="ARBA00024006"/>
    </source>
</evidence>
<sequence>MPPVSRNAPSRRAQVRERLLAALTGSVDPDTLALRIDQLLAEVFEDEPVLQPQPALIDQGDEDSRVVVTGMGVVTPLGNDLATFWQGLAEGRSGVGPITLCDPGDAATTIAAEVRNFDARDFMDAKEARRVSRGTQFAVAAARMALDDARLTVDESNRYDTGALIACGSTSPPDTEAAARILFERGAARISPFYITSALPNMPSCQVAIHLGLMGYNTTIATACAASAQAIGEAAEVIRRGEATIMLAGGTEAPICRLTLASFGAIRALSTRNHDPTGASRPFDAERDGFVLGEGAGVLVLETLSHARRRGARIYAEIIGYASTCDAHHVTAPHPVGDGAARAIMRALARAKMTPQQIDYINAHATGTPTGDVAETLAIKTAFGEYASSVPISATKSMIGHLTSAAGAVEAAATILAMQHQFIPPTINLTSPDPQCDLDYVPLHGRPATIRIAMSNSFGFGGINSVLVLRRGDLYQ</sequence>
<dbReference type="InterPro" id="IPR020841">
    <property type="entry name" value="PKS_Beta-ketoAc_synthase_dom"/>
</dbReference>
<dbReference type="InterPro" id="IPR000794">
    <property type="entry name" value="Beta-ketoacyl_synthase"/>
</dbReference>
<evidence type="ECO:0000256" key="2">
    <source>
        <dbReference type="ARBA" id="ARBA00008467"/>
    </source>
</evidence>
<dbReference type="PANTHER" id="PTHR11712">
    <property type="entry name" value="POLYKETIDE SYNTHASE-RELATED"/>
    <property type="match status" value="1"/>
</dbReference>
<dbReference type="KEGG" id="rca:Rcas_4277"/>
<keyword evidence="4 13" id="KW-0808">Transferase</keyword>
<comment type="similarity">
    <text evidence="2 13">Belongs to the thiolase-like superfamily. Beta-ketoacyl-ACP synthases family.</text>
</comment>
<dbReference type="InterPro" id="IPR017568">
    <property type="entry name" value="3-oxoacyl-ACP_synth-2"/>
</dbReference>
<evidence type="ECO:0000256" key="7">
    <source>
        <dbReference type="ARBA" id="ARBA00023160"/>
    </source>
</evidence>
<keyword evidence="8" id="KW-0012">Acyltransferase</keyword>
<dbReference type="GO" id="GO:0004315">
    <property type="term" value="F:3-oxoacyl-[acyl-carrier-protein] synthase activity"/>
    <property type="evidence" value="ECO:0007669"/>
    <property type="project" value="UniProtKB-UniRule"/>
</dbReference>
<dbReference type="FunFam" id="3.40.47.10:FF:000018">
    <property type="entry name" value="3-oxoacyl-[acyl-carrier-protein] synthase 2"/>
    <property type="match status" value="1"/>
</dbReference>
<evidence type="ECO:0000313" key="16">
    <source>
        <dbReference type="Proteomes" id="UP000000263"/>
    </source>
</evidence>
<dbReference type="RefSeq" id="WP_012122725.1">
    <property type="nucleotide sequence ID" value="NC_009767.1"/>
</dbReference>
<evidence type="ECO:0000256" key="4">
    <source>
        <dbReference type="ARBA" id="ARBA00022679"/>
    </source>
</evidence>
<name>A7NRV8_ROSCS</name>
<evidence type="ECO:0000256" key="8">
    <source>
        <dbReference type="ARBA" id="ARBA00023315"/>
    </source>
</evidence>
<evidence type="ECO:0000256" key="5">
    <source>
        <dbReference type="ARBA" id="ARBA00022832"/>
    </source>
</evidence>
<dbReference type="InterPro" id="IPR014030">
    <property type="entry name" value="Ketoacyl_synth_N"/>
</dbReference>
<dbReference type="InterPro" id="IPR018201">
    <property type="entry name" value="Ketoacyl_synth_AS"/>
</dbReference>
<dbReference type="GO" id="GO:0005829">
    <property type="term" value="C:cytosol"/>
    <property type="evidence" value="ECO:0007669"/>
    <property type="project" value="TreeGrafter"/>
</dbReference>